<evidence type="ECO:0000313" key="2">
    <source>
        <dbReference type="EMBL" id="MUH34594.1"/>
    </source>
</evidence>
<keyword evidence="3" id="KW-1185">Reference proteome</keyword>
<evidence type="ECO:0000313" key="3">
    <source>
        <dbReference type="Proteomes" id="UP000540519"/>
    </source>
</evidence>
<feature type="compositionally biased region" description="Polar residues" evidence="1">
    <location>
        <begin position="31"/>
        <end position="47"/>
    </location>
</feature>
<comment type="caution">
    <text evidence="2">The sequence shown here is derived from an EMBL/GenBank/DDBJ whole genome shotgun (WGS) entry which is preliminary data.</text>
</comment>
<proteinExistence type="predicted"/>
<dbReference type="AlphaFoldDB" id="A0A7X3CZS3"/>
<evidence type="ECO:0000256" key="1">
    <source>
        <dbReference type="SAM" id="MobiDB-lite"/>
    </source>
</evidence>
<sequence>MEYFKYLNYKKNKIMANTNDKRKFKRKREQVNPTNPTGNVNQETNEFNIEEDTIRNQQNKG</sequence>
<feature type="region of interest" description="Disordered" evidence="1">
    <location>
        <begin position="18"/>
        <end position="61"/>
    </location>
</feature>
<accession>A0A7X3CZS3</accession>
<dbReference type="Proteomes" id="UP000540519">
    <property type="component" value="Unassembled WGS sequence"/>
</dbReference>
<reference evidence="2 3" key="1">
    <citation type="journal article" date="2019" name="Mar. Drugs">
        <title>Comparative Genomics and CAZyme Genome Repertoires of Marine Zobellia amurskyensis KMM 3526(T) and Zobellia laminariae KMM 3676(T).</title>
        <authorList>
            <person name="Chernysheva N."/>
            <person name="Bystritskaya E."/>
            <person name="Stenkova A."/>
            <person name="Golovkin I."/>
            <person name="Nedashkovskaya O."/>
            <person name="Isaeva M."/>
        </authorList>
    </citation>
    <scope>NUCLEOTIDE SEQUENCE [LARGE SCALE GENOMIC DNA]</scope>
    <source>
        <strain evidence="2 3">KMM 3526</strain>
    </source>
</reference>
<name>A0A7X3CZS3_9FLAO</name>
<dbReference type="EMBL" id="RCNR01000003">
    <property type="protein sequence ID" value="MUH34594.1"/>
    <property type="molecule type" value="Genomic_DNA"/>
</dbReference>
<gene>
    <name evidence="2" type="ORF">D9O36_01965</name>
</gene>
<organism evidence="2 3">
    <name type="scientific">Zobellia amurskyensis</name>
    <dbReference type="NCBI Taxonomy" id="248905"/>
    <lineage>
        <taxon>Bacteria</taxon>
        <taxon>Pseudomonadati</taxon>
        <taxon>Bacteroidota</taxon>
        <taxon>Flavobacteriia</taxon>
        <taxon>Flavobacteriales</taxon>
        <taxon>Flavobacteriaceae</taxon>
        <taxon>Zobellia</taxon>
    </lineage>
</organism>
<protein>
    <submittedName>
        <fullName evidence="2">Uncharacterized protein</fullName>
    </submittedName>
</protein>